<evidence type="ECO:0000256" key="1">
    <source>
        <dbReference type="SAM" id="SignalP"/>
    </source>
</evidence>
<sequence>MSFLPSRWHRALLGASLALPATPAPAHFLLEYTAETIIARPGEVPVSLIFWHPWQNGYVMEMARPRAFYMIHRGDRTDLMDTLEPFAFAGAENTATAWRGSVPVRRSGDYVLVTEPESYYEQSEDKFIQQFAKVVLNRSTLPTDWTDPVGLPAEIVPLTKPYNVLAGGSFTGRVLADGQPVAGAEIEVEFMAALPEGDRAGAPSVKPPPGGAMVVLSDADGVFTVTVPRAGHWGFAALAIGPVTEHQGKPLSQDAVLWIRAWDLE</sequence>
<dbReference type="Proteomes" id="UP000207598">
    <property type="component" value="Unassembled WGS sequence"/>
</dbReference>
<name>A0A238K1U0_9RHOB</name>
<accession>A0A238K1U0</accession>
<dbReference type="InterPro" id="IPR019613">
    <property type="entry name" value="DUF4198"/>
</dbReference>
<keyword evidence="2" id="KW-0812">Transmembrane</keyword>
<organism evidence="2 3">
    <name type="scientific">Maliponia aquimaris</name>
    <dbReference type="NCBI Taxonomy" id="1673631"/>
    <lineage>
        <taxon>Bacteria</taxon>
        <taxon>Pseudomonadati</taxon>
        <taxon>Pseudomonadota</taxon>
        <taxon>Alphaproteobacteria</taxon>
        <taxon>Rhodobacterales</taxon>
        <taxon>Paracoccaceae</taxon>
        <taxon>Maliponia</taxon>
    </lineage>
</organism>
<feature type="chain" id="PRO_5013076682" evidence="1">
    <location>
        <begin position="27"/>
        <end position="265"/>
    </location>
</feature>
<evidence type="ECO:0000313" key="2">
    <source>
        <dbReference type="EMBL" id="SMX36845.1"/>
    </source>
</evidence>
<dbReference type="AlphaFoldDB" id="A0A238K1U0"/>
<evidence type="ECO:0000313" key="3">
    <source>
        <dbReference type="Proteomes" id="UP000207598"/>
    </source>
</evidence>
<feature type="signal peptide" evidence="1">
    <location>
        <begin position="1"/>
        <end position="26"/>
    </location>
</feature>
<dbReference type="EMBL" id="FXYF01000002">
    <property type="protein sequence ID" value="SMX36845.1"/>
    <property type="molecule type" value="Genomic_DNA"/>
</dbReference>
<keyword evidence="2" id="KW-0472">Membrane</keyword>
<gene>
    <name evidence="2" type="ORF">MAA8898_01074</name>
</gene>
<protein>
    <submittedName>
        <fullName evidence="2">Nickel uptake substrate-specific transmembrane region</fullName>
    </submittedName>
</protein>
<keyword evidence="3" id="KW-1185">Reference proteome</keyword>
<dbReference type="Pfam" id="PF10670">
    <property type="entry name" value="DUF4198"/>
    <property type="match status" value="1"/>
</dbReference>
<dbReference type="RefSeq" id="WP_245853244.1">
    <property type="nucleotide sequence ID" value="NZ_FXYF01000002.1"/>
</dbReference>
<proteinExistence type="predicted"/>
<keyword evidence="1" id="KW-0732">Signal</keyword>
<reference evidence="2 3" key="1">
    <citation type="submission" date="2017-05" db="EMBL/GenBank/DDBJ databases">
        <authorList>
            <person name="Song R."/>
            <person name="Chenine A.L."/>
            <person name="Ruprecht R.M."/>
        </authorList>
    </citation>
    <scope>NUCLEOTIDE SEQUENCE [LARGE SCALE GENOMIC DNA]</scope>
    <source>
        <strain evidence="2 3">CECT 8898</strain>
    </source>
</reference>